<proteinExistence type="predicted"/>
<dbReference type="SUPFAM" id="SSF56954">
    <property type="entry name" value="Outer membrane efflux proteins (OEP)"/>
    <property type="match status" value="1"/>
</dbReference>
<reference evidence="1 2" key="1">
    <citation type="submission" date="2018-12" db="EMBL/GenBank/DDBJ databases">
        <title>Flavobacterium sp. nov., isolated from glacier ice.</title>
        <authorList>
            <person name="Liu Q."/>
            <person name="Xin Y.-H."/>
        </authorList>
    </citation>
    <scope>NUCLEOTIDE SEQUENCE [LARGE SCALE GENOMIC DNA]</scope>
    <source>
        <strain evidence="1 2">RB1N8</strain>
    </source>
</reference>
<keyword evidence="2" id="KW-1185">Reference proteome</keyword>
<protein>
    <submittedName>
        <fullName evidence="1">TolC family protein</fullName>
    </submittedName>
</protein>
<dbReference type="GO" id="GO:0015562">
    <property type="term" value="F:efflux transmembrane transporter activity"/>
    <property type="evidence" value="ECO:0007669"/>
    <property type="project" value="InterPro"/>
</dbReference>
<dbReference type="Proteomes" id="UP000280825">
    <property type="component" value="Unassembled WGS sequence"/>
</dbReference>
<organism evidence="1 2">
    <name type="scientific">Flavobacterium bomense</name>
    <dbReference type="NCBI Taxonomy" id="2497483"/>
    <lineage>
        <taxon>Bacteria</taxon>
        <taxon>Pseudomonadati</taxon>
        <taxon>Bacteroidota</taxon>
        <taxon>Flavobacteriia</taxon>
        <taxon>Flavobacteriales</taxon>
        <taxon>Flavobacteriaceae</taxon>
        <taxon>Flavobacterium</taxon>
    </lineage>
</organism>
<evidence type="ECO:0000313" key="1">
    <source>
        <dbReference type="EMBL" id="RTZ03619.1"/>
    </source>
</evidence>
<comment type="caution">
    <text evidence="1">The sequence shown here is derived from an EMBL/GenBank/DDBJ whole genome shotgun (WGS) entry which is preliminary data.</text>
</comment>
<dbReference type="EMBL" id="RYDJ01000013">
    <property type="protein sequence ID" value="RTZ03619.1"/>
    <property type="molecule type" value="Genomic_DNA"/>
</dbReference>
<sequence>MKWKLLLLIFICLKSFSQEKDLNYFITKAQNNSPLLKDYSNQIKSATLDSLLNRAVYKPQVTGNLNANYAPIINGFGYDLALSNGQSVAGLIGVNQKIIGKNRINSQSASFQLIKEALVLNQKITLKDLNKTIVAQYISASASSEQISFNQKIATLLKQEISILKKLTQNAIYKQTDYLIFIATVKQQDLVLLQLKQQYQNDLALLNYLSGETDTTFVYLKKPEIILKSIQPSDKIVFLKQFEVDSLKLQNQNKFIDYNYKPSLSLLGDAGYNSSFAYQAYKNFGFNLGLGLSIPIYDGNQRVLLHQKNDAALATNLAYKNNFNKQYKQQLLMLNLKLKQSAAVENQLQLQLLIADALIEANKKLLLTGDAQITEYSIAVGNLIAIKNAISQNNSNKLQIINEINYWSFND</sequence>
<accession>A0A3S0PI26</accession>
<dbReference type="RefSeq" id="WP_126562563.1">
    <property type="nucleotide sequence ID" value="NZ_RYDJ01000013.1"/>
</dbReference>
<dbReference type="Gene3D" id="1.20.1600.10">
    <property type="entry name" value="Outer membrane efflux proteins (OEP)"/>
    <property type="match status" value="1"/>
</dbReference>
<name>A0A3S0PI26_9FLAO</name>
<evidence type="ECO:0000313" key="2">
    <source>
        <dbReference type="Proteomes" id="UP000280825"/>
    </source>
</evidence>
<gene>
    <name evidence="1" type="ORF">EKL98_11545</name>
</gene>
<dbReference type="AlphaFoldDB" id="A0A3S0PI26"/>